<accession>A0A9P3UTB8</accession>
<dbReference type="AlphaFoldDB" id="A0A9P3UTB8"/>
<feature type="region of interest" description="Disordered" evidence="1">
    <location>
        <begin position="64"/>
        <end position="93"/>
    </location>
</feature>
<evidence type="ECO:0000313" key="2">
    <source>
        <dbReference type="EMBL" id="GLB44037.1"/>
    </source>
</evidence>
<name>A0A9P3UTB8_LYOSH</name>
<evidence type="ECO:0000256" key="1">
    <source>
        <dbReference type="SAM" id="MobiDB-lite"/>
    </source>
</evidence>
<proteinExistence type="predicted"/>
<organism evidence="2 3">
    <name type="scientific">Lyophyllum shimeji</name>
    <name type="common">Hon-shimeji</name>
    <name type="synonym">Tricholoma shimeji</name>
    <dbReference type="NCBI Taxonomy" id="47721"/>
    <lineage>
        <taxon>Eukaryota</taxon>
        <taxon>Fungi</taxon>
        <taxon>Dikarya</taxon>
        <taxon>Basidiomycota</taxon>
        <taxon>Agaricomycotina</taxon>
        <taxon>Agaricomycetes</taxon>
        <taxon>Agaricomycetidae</taxon>
        <taxon>Agaricales</taxon>
        <taxon>Tricholomatineae</taxon>
        <taxon>Lyophyllaceae</taxon>
        <taxon>Lyophyllum</taxon>
    </lineage>
</organism>
<protein>
    <submittedName>
        <fullName evidence="2">Uncharacterized protein</fullName>
    </submittedName>
</protein>
<comment type="caution">
    <text evidence="2">The sequence shown here is derived from an EMBL/GenBank/DDBJ whole genome shotgun (WGS) entry which is preliminary data.</text>
</comment>
<sequence length="115" mass="12807">MIIYMPRQRAGKATNPGTKAPTSVILTLSAVSAWEDGGLRYPKDKDKRNGELSDEELALRELEAGLDEEEEAMKDAEGDDDSEDPDDEDSEEWVDEIDALTAEERKTLHLLLSIT</sequence>
<reference evidence="2" key="1">
    <citation type="submission" date="2022-07" db="EMBL/GenBank/DDBJ databases">
        <title>The genome of Lyophyllum shimeji provides insight into the initial evolution of ectomycorrhizal fungal genome.</title>
        <authorList>
            <person name="Kobayashi Y."/>
            <person name="Shibata T."/>
            <person name="Hirakawa H."/>
            <person name="Shigenobu S."/>
            <person name="Nishiyama T."/>
            <person name="Yamada A."/>
            <person name="Hasebe M."/>
            <person name="Kawaguchi M."/>
        </authorList>
    </citation>
    <scope>NUCLEOTIDE SEQUENCE</scope>
    <source>
        <strain evidence="2">AT787</strain>
    </source>
</reference>
<dbReference type="EMBL" id="BRPK01000015">
    <property type="protein sequence ID" value="GLB44037.1"/>
    <property type="molecule type" value="Genomic_DNA"/>
</dbReference>
<evidence type="ECO:0000313" key="3">
    <source>
        <dbReference type="Proteomes" id="UP001063166"/>
    </source>
</evidence>
<dbReference type="Proteomes" id="UP001063166">
    <property type="component" value="Unassembled WGS sequence"/>
</dbReference>
<feature type="region of interest" description="Disordered" evidence="1">
    <location>
        <begin position="1"/>
        <end position="20"/>
    </location>
</feature>
<keyword evidence="3" id="KW-1185">Reference proteome</keyword>
<gene>
    <name evidence="2" type="ORF">LshimejAT787_1502210</name>
</gene>